<evidence type="ECO:0000256" key="1">
    <source>
        <dbReference type="SAM" id="SignalP"/>
    </source>
</evidence>
<dbReference type="EMBL" id="JACHIR010000001">
    <property type="protein sequence ID" value="MBB5893564.1"/>
    <property type="molecule type" value="Genomic_DNA"/>
</dbReference>
<dbReference type="RefSeq" id="WP_184864936.1">
    <property type="nucleotide sequence ID" value="NZ_BAAAWY010000018.1"/>
</dbReference>
<accession>A0A7W9KJ97</accession>
<protein>
    <recommendedName>
        <fullName evidence="4">DUF3558 domain-containing protein</fullName>
    </recommendedName>
</protein>
<dbReference type="PROSITE" id="PS51257">
    <property type="entry name" value="PROKAR_LIPOPROTEIN"/>
    <property type="match status" value="1"/>
</dbReference>
<evidence type="ECO:0000313" key="3">
    <source>
        <dbReference type="Proteomes" id="UP000585638"/>
    </source>
</evidence>
<dbReference type="Pfam" id="PF12079">
    <property type="entry name" value="DUF3558"/>
    <property type="match status" value="1"/>
</dbReference>
<proteinExistence type="predicted"/>
<dbReference type="Proteomes" id="UP000585638">
    <property type="component" value="Unassembled WGS sequence"/>
</dbReference>
<evidence type="ECO:0008006" key="4">
    <source>
        <dbReference type="Google" id="ProtNLM"/>
    </source>
</evidence>
<organism evidence="2 3">
    <name type="scientific">Kutzneria kofuensis</name>
    <dbReference type="NCBI Taxonomy" id="103725"/>
    <lineage>
        <taxon>Bacteria</taxon>
        <taxon>Bacillati</taxon>
        <taxon>Actinomycetota</taxon>
        <taxon>Actinomycetes</taxon>
        <taxon>Pseudonocardiales</taxon>
        <taxon>Pseudonocardiaceae</taxon>
        <taxon>Kutzneria</taxon>
    </lineage>
</organism>
<keyword evidence="3" id="KW-1185">Reference proteome</keyword>
<reference evidence="2 3" key="1">
    <citation type="submission" date="2020-08" db="EMBL/GenBank/DDBJ databases">
        <title>Sequencing the genomes of 1000 actinobacteria strains.</title>
        <authorList>
            <person name="Klenk H.-P."/>
        </authorList>
    </citation>
    <scope>NUCLEOTIDE SEQUENCE [LARGE SCALE GENOMIC DNA]</scope>
    <source>
        <strain evidence="2 3">DSM 43851</strain>
    </source>
</reference>
<comment type="caution">
    <text evidence="2">The sequence shown here is derived from an EMBL/GenBank/DDBJ whole genome shotgun (WGS) entry which is preliminary data.</text>
</comment>
<name>A0A7W9KJ97_9PSEU</name>
<evidence type="ECO:0000313" key="2">
    <source>
        <dbReference type="EMBL" id="MBB5893564.1"/>
    </source>
</evidence>
<feature type="chain" id="PRO_5031288953" description="DUF3558 domain-containing protein" evidence="1">
    <location>
        <begin position="23"/>
        <end position="181"/>
    </location>
</feature>
<dbReference type="AlphaFoldDB" id="A0A7W9KJ97"/>
<keyword evidence="1" id="KW-0732">Signal</keyword>
<feature type="signal peptide" evidence="1">
    <location>
        <begin position="1"/>
        <end position="22"/>
    </location>
</feature>
<gene>
    <name evidence="2" type="ORF">BJ998_004760</name>
</gene>
<dbReference type="InterPro" id="IPR024520">
    <property type="entry name" value="DUF3558"/>
</dbReference>
<sequence>MTKSFRVVVGIGLITVSGVFLAACNNGVSGDPGPATGASTSANSGGDAALNKLDPCTLLTTQELQQYQVRTKGEPMNSSDEQGCDFLGSPDSLSRGINLTKSKDSVADYVRRKDSYVKFATNSVNGRDAAQVQISASNTECSQIIAVGSGTVSVAVTGDKSGDPCGDALQIAKVVEPRLPK</sequence>